<dbReference type="EMBL" id="ML119677">
    <property type="protein sequence ID" value="RPA81659.1"/>
    <property type="molecule type" value="Genomic_DNA"/>
</dbReference>
<proteinExistence type="predicted"/>
<protein>
    <submittedName>
        <fullName evidence="1">Uncharacterized protein</fullName>
    </submittedName>
</protein>
<dbReference type="AlphaFoldDB" id="A0A3N4I6G9"/>
<accession>A0A3N4I6G9</accession>
<dbReference type="Proteomes" id="UP000275078">
    <property type="component" value="Unassembled WGS sequence"/>
</dbReference>
<gene>
    <name evidence="1" type="ORF">BJ508DRAFT_306274</name>
</gene>
<reference evidence="1 2" key="1">
    <citation type="journal article" date="2018" name="Nat. Ecol. Evol.">
        <title>Pezizomycetes genomes reveal the molecular basis of ectomycorrhizal truffle lifestyle.</title>
        <authorList>
            <person name="Murat C."/>
            <person name="Payen T."/>
            <person name="Noel B."/>
            <person name="Kuo A."/>
            <person name="Morin E."/>
            <person name="Chen J."/>
            <person name="Kohler A."/>
            <person name="Krizsan K."/>
            <person name="Balestrini R."/>
            <person name="Da Silva C."/>
            <person name="Montanini B."/>
            <person name="Hainaut M."/>
            <person name="Levati E."/>
            <person name="Barry K.W."/>
            <person name="Belfiori B."/>
            <person name="Cichocki N."/>
            <person name="Clum A."/>
            <person name="Dockter R.B."/>
            <person name="Fauchery L."/>
            <person name="Guy J."/>
            <person name="Iotti M."/>
            <person name="Le Tacon F."/>
            <person name="Lindquist E.A."/>
            <person name="Lipzen A."/>
            <person name="Malagnac F."/>
            <person name="Mello A."/>
            <person name="Molinier V."/>
            <person name="Miyauchi S."/>
            <person name="Poulain J."/>
            <person name="Riccioni C."/>
            <person name="Rubini A."/>
            <person name="Sitrit Y."/>
            <person name="Splivallo R."/>
            <person name="Traeger S."/>
            <person name="Wang M."/>
            <person name="Zifcakova L."/>
            <person name="Wipf D."/>
            <person name="Zambonelli A."/>
            <person name="Paolocci F."/>
            <person name="Nowrousian M."/>
            <person name="Ottonello S."/>
            <person name="Baldrian P."/>
            <person name="Spatafora J.W."/>
            <person name="Henrissat B."/>
            <person name="Nagy L.G."/>
            <person name="Aury J.M."/>
            <person name="Wincker P."/>
            <person name="Grigoriev I.V."/>
            <person name="Bonfante P."/>
            <person name="Martin F.M."/>
        </authorList>
    </citation>
    <scope>NUCLEOTIDE SEQUENCE [LARGE SCALE GENOMIC DNA]</scope>
    <source>
        <strain evidence="1 2">RN42</strain>
    </source>
</reference>
<sequence>MENNTLKPAATNESTTLSIDRLHEELRAFSEQNAPAEATTNFDESTTLSIDRLHEELRAFSEQNAPAEATTNFETRFIQKMAKYTYDQQILMGSSTNETRYMRLFTSHTTFHAWKVYLLLPCNMHEDVTKKHRSNQQNTSDKDTDFLTASASAKLRVHTPSKYASFRSDPQTRENNRRNVFTPLLSVATISCIRQLDLEDQGTNVKSPFPKAPRMTIRAFLQYRTQANTYKSM</sequence>
<name>A0A3N4I6G9_ASCIM</name>
<keyword evidence="2" id="KW-1185">Reference proteome</keyword>
<organism evidence="1 2">
    <name type="scientific">Ascobolus immersus RN42</name>
    <dbReference type="NCBI Taxonomy" id="1160509"/>
    <lineage>
        <taxon>Eukaryota</taxon>
        <taxon>Fungi</taxon>
        <taxon>Dikarya</taxon>
        <taxon>Ascomycota</taxon>
        <taxon>Pezizomycotina</taxon>
        <taxon>Pezizomycetes</taxon>
        <taxon>Pezizales</taxon>
        <taxon>Ascobolaceae</taxon>
        <taxon>Ascobolus</taxon>
    </lineage>
</organism>
<evidence type="ECO:0000313" key="1">
    <source>
        <dbReference type="EMBL" id="RPA81659.1"/>
    </source>
</evidence>
<evidence type="ECO:0000313" key="2">
    <source>
        <dbReference type="Proteomes" id="UP000275078"/>
    </source>
</evidence>